<evidence type="ECO:0000256" key="5">
    <source>
        <dbReference type="ARBA" id="ARBA00022824"/>
    </source>
</evidence>
<feature type="compositionally biased region" description="Gly residues" evidence="12">
    <location>
        <begin position="600"/>
        <end position="614"/>
    </location>
</feature>
<accession>A0A922HU24</accession>
<proteinExistence type="inferred from homology"/>
<dbReference type="Gene3D" id="1.20.58.420">
    <property type="entry name" value="AHSP"/>
    <property type="match status" value="1"/>
</dbReference>
<sequence>MGDQHETAIINDNGSSTSSQTSSTNGDYEMITNPMEQLIGQPIQIVKVTDERKFELDVDALGSILLRDSIRDTPVVVVSIAGDFRKGKSFMLNHFLGYLQANSTNHNNNSNNNNGQNDGSSSLSPSNDDWLADPTAPLKGFSWRGGCQRDTTGILMWSEPFLVRTSDDKEVAVILMDTQGAFDSEYTVKDSATVFALSTMTSSIQVFNIMHNLQEDNLQVLEIFLEYGRLALESVHEKPFQKLVFLIRDWSYPYEHPYGFDGGHRLLEKKLELKETMPEQLQRVRRKIRECFKEIGCFLMPHPGARVATAQNFDGRLGDYDQDFAHHLRQFVPNLLAPSRIIPKEIGGRPITGRQLLEYFKVYINVFAGDTMPEPKTMLEATAEANNLNAVAVVKDMYTNEMEAICGGNQPYINPTTLEQRHADLLVKCMDEFDTIPKMGGAEYSVSYRERLEEELGQAFEHFAIQNKSKNVFGLFGTPLILLMACFICFMTARIIEVFGIQKVANIFVSIGTIDLAIFIAYVFGRYSGNYPSFVSIIDHFSEELWLFLLDKLQTFIQSHTASSITQATGLNVTSTTSAAVNMTRSFSTNQTNTTSSSGWAGGTGSGGGGGGGSHQLQTELHKRKTRKD</sequence>
<evidence type="ECO:0000256" key="7">
    <source>
        <dbReference type="ARBA" id="ARBA00022989"/>
    </source>
</evidence>
<evidence type="ECO:0000256" key="6">
    <source>
        <dbReference type="ARBA" id="ARBA00022842"/>
    </source>
</evidence>
<evidence type="ECO:0000313" key="15">
    <source>
        <dbReference type="EMBL" id="KAH9506015.1"/>
    </source>
</evidence>
<dbReference type="Proteomes" id="UP000790347">
    <property type="component" value="Unassembled WGS sequence"/>
</dbReference>
<dbReference type="Pfam" id="PF02263">
    <property type="entry name" value="GBP"/>
    <property type="match status" value="1"/>
</dbReference>
<dbReference type="InterPro" id="IPR015894">
    <property type="entry name" value="Guanylate-bd_N"/>
</dbReference>
<evidence type="ECO:0000256" key="9">
    <source>
        <dbReference type="ARBA" id="ARBA00023136"/>
    </source>
</evidence>
<dbReference type="SUPFAM" id="SSF52540">
    <property type="entry name" value="P-loop containing nucleoside triphosphate hydrolases"/>
    <property type="match status" value="1"/>
</dbReference>
<gene>
    <name evidence="15" type="primary">ATL2</name>
    <name evidence="15" type="ORF">DERF_010770</name>
</gene>
<keyword evidence="5" id="KW-0256">Endoplasmic reticulum</keyword>
<feature type="transmembrane region" description="Helical" evidence="13">
    <location>
        <begin position="472"/>
        <end position="492"/>
    </location>
</feature>
<keyword evidence="16" id="KW-1185">Reference proteome</keyword>
<evidence type="ECO:0000256" key="13">
    <source>
        <dbReference type="SAM" id="Phobius"/>
    </source>
</evidence>
<dbReference type="SUPFAM" id="SSF48340">
    <property type="entry name" value="Interferon-induced guanylate-binding protein 1 (GBP1), C-terminal domain"/>
    <property type="match status" value="1"/>
</dbReference>
<evidence type="ECO:0000256" key="2">
    <source>
        <dbReference type="ARBA" id="ARBA00022692"/>
    </source>
</evidence>
<dbReference type="CDD" id="cd01851">
    <property type="entry name" value="GBP"/>
    <property type="match status" value="1"/>
</dbReference>
<protein>
    <submittedName>
        <fullName evidence="15">RING-H2 finger protein</fullName>
    </submittedName>
</protein>
<organism evidence="15 16">
    <name type="scientific">Dermatophagoides farinae</name>
    <name type="common">American house dust mite</name>
    <dbReference type="NCBI Taxonomy" id="6954"/>
    <lineage>
        <taxon>Eukaryota</taxon>
        <taxon>Metazoa</taxon>
        <taxon>Ecdysozoa</taxon>
        <taxon>Arthropoda</taxon>
        <taxon>Chelicerata</taxon>
        <taxon>Arachnida</taxon>
        <taxon>Acari</taxon>
        <taxon>Acariformes</taxon>
        <taxon>Sarcoptiformes</taxon>
        <taxon>Astigmata</taxon>
        <taxon>Psoroptidia</taxon>
        <taxon>Analgoidea</taxon>
        <taxon>Pyroglyphidae</taxon>
        <taxon>Dermatophagoidinae</taxon>
        <taxon>Dermatophagoides</taxon>
    </lineage>
</organism>
<feature type="compositionally biased region" description="Low complexity" evidence="12">
    <location>
        <begin position="589"/>
        <end position="599"/>
    </location>
</feature>
<keyword evidence="3" id="KW-0547">Nucleotide-binding</keyword>
<dbReference type="GO" id="GO:0005789">
    <property type="term" value="C:endoplasmic reticulum membrane"/>
    <property type="evidence" value="ECO:0007669"/>
    <property type="project" value="UniProtKB-SubCell"/>
</dbReference>
<evidence type="ECO:0000313" key="16">
    <source>
        <dbReference type="Proteomes" id="UP000790347"/>
    </source>
</evidence>
<name>A0A922HU24_DERFA</name>
<comment type="subcellular location">
    <subcellularLocation>
        <location evidence="1">Endoplasmic reticulum membrane</location>
        <topology evidence="1">Multi-pass membrane protein</topology>
    </subcellularLocation>
</comment>
<feature type="domain" description="GB1/RHD3-type G" evidence="14">
    <location>
        <begin position="72"/>
        <end position="340"/>
    </location>
</feature>
<dbReference type="AlphaFoldDB" id="A0A922HU24"/>
<keyword evidence="4" id="KW-0378">Hydrolase</keyword>
<dbReference type="InterPro" id="IPR036543">
    <property type="entry name" value="Guanylate-bd_C_sf"/>
</dbReference>
<dbReference type="Gene3D" id="3.40.50.300">
    <property type="entry name" value="P-loop containing nucleotide triphosphate hydrolases"/>
    <property type="match status" value="1"/>
</dbReference>
<dbReference type="GO" id="GO:0005525">
    <property type="term" value="F:GTP binding"/>
    <property type="evidence" value="ECO:0007669"/>
    <property type="project" value="UniProtKB-KW"/>
</dbReference>
<dbReference type="PANTHER" id="PTHR10751">
    <property type="entry name" value="GUANYLATE BINDING PROTEIN"/>
    <property type="match status" value="1"/>
</dbReference>
<feature type="transmembrane region" description="Helical" evidence="13">
    <location>
        <begin position="504"/>
        <end position="524"/>
    </location>
</feature>
<feature type="compositionally biased region" description="Low complexity" evidence="12">
    <location>
        <begin position="106"/>
        <end position="124"/>
    </location>
</feature>
<reference evidence="15" key="1">
    <citation type="submission" date="2013-05" db="EMBL/GenBank/DDBJ databases">
        <authorList>
            <person name="Yim A.K.Y."/>
            <person name="Chan T.F."/>
            <person name="Ji K.M."/>
            <person name="Liu X.Y."/>
            <person name="Zhou J.W."/>
            <person name="Li R.Q."/>
            <person name="Yang K.Y."/>
            <person name="Li J."/>
            <person name="Li M."/>
            <person name="Law P.T.W."/>
            <person name="Wu Y.L."/>
            <person name="Cai Z.L."/>
            <person name="Qin H."/>
            <person name="Bao Y."/>
            <person name="Leung R.K.K."/>
            <person name="Ng P.K.S."/>
            <person name="Zou J."/>
            <person name="Zhong X.J."/>
            <person name="Ran P.X."/>
            <person name="Zhong N.S."/>
            <person name="Liu Z.G."/>
            <person name="Tsui S.K.W."/>
        </authorList>
    </citation>
    <scope>NUCLEOTIDE SEQUENCE</scope>
    <source>
        <strain evidence="15">Derf</strain>
        <tissue evidence="15">Whole organism</tissue>
    </source>
</reference>
<keyword evidence="2 13" id="KW-0812">Transmembrane</keyword>
<dbReference type="InterPro" id="IPR027417">
    <property type="entry name" value="P-loop_NTPase"/>
</dbReference>
<feature type="region of interest" description="Disordered" evidence="12">
    <location>
        <begin position="589"/>
        <end position="629"/>
    </location>
</feature>
<keyword evidence="9 13" id="KW-0472">Membrane</keyword>
<dbReference type="EMBL" id="ASGP02000005">
    <property type="protein sequence ID" value="KAH9506015.1"/>
    <property type="molecule type" value="Genomic_DNA"/>
</dbReference>
<feature type="region of interest" description="Disordered" evidence="12">
    <location>
        <begin position="106"/>
        <end position="129"/>
    </location>
</feature>
<comment type="similarity">
    <text evidence="11">Belongs to the TRAFAC class dynamin-like GTPase superfamily. GB1/RHD3 GTPase family.</text>
</comment>
<keyword evidence="6" id="KW-0460">Magnesium</keyword>
<evidence type="ECO:0000256" key="1">
    <source>
        <dbReference type="ARBA" id="ARBA00004477"/>
    </source>
</evidence>
<dbReference type="FunFam" id="1.20.58.420:FF:000001">
    <property type="entry name" value="Atlastin-1 isoform 1"/>
    <property type="match status" value="1"/>
</dbReference>
<evidence type="ECO:0000256" key="8">
    <source>
        <dbReference type="ARBA" id="ARBA00023134"/>
    </source>
</evidence>
<dbReference type="GO" id="GO:0003924">
    <property type="term" value="F:GTPase activity"/>
    <property type="evidence" value="ECO:0007669"/>
    <property type="project" value="InterPro"/>
</dbReference>
<comment type="caution">
    <text evidence="15">The sequence shown here is derived from an EMBL/GenBank/DDBJ whole genome shotgun (WGS) entry which is preliminary data.</text>
</comment>
<dbReference type="PROSITE" id="PS51715">
    <property type="entry name" value="G_GB1_RHD3"/>
    <property type="match status" value="1"/>
</dbReference>
<keyword evidence="7 13" id="KW-1133">Transmembrane helix</keyword>
<keyword evidence="8" id="KW-0342">GTP-binding</keyword>
<comment type="catalytic activity">
    <reaction evidence="10">
        <text>GTP + H2O = GDP + phosphate + H(+)</text>
        <dbReference type="Rhea" id="RHEA:19669"/>
        <dbReference type="ChEBI" id="CHEBI:15377"/>
        <dbReference type="ChEBI" id="CHEBI:15378"/>
        <dbReference type="ChEBI" id="CHEBI:37565"/>
        <dbReference type="ChEBI" id="CHEBI:43474"/>
        <dbReference type="ChEBI" id="CHEBI:58189"/>
    </reaction>
    <physiologicalReaction direction="left-to-right" evidence="10">
        <dbReference type="Rhea" id="RHEA:19670"/>
    </physiologicalReaction>
</comment>
<evidence type="ECO:0000256" key="11">
    <source>
        <dbReference type="PROSITE-ProRule" id="PRU01052"/>
    </source>
</evidence>
<evidence type="ECO:0000256" key="3">
    <source>
        <dbReference type="ARBA" id="ARBA00022741"/>
    </source>
</evidence>
<dbReference type="InterPro" id="IPR030386">
    <property type="entry name" value="G_GB1_RHD3_dom"/>
</dbReference>
<evidence type="ECO:0000256" key="4">
    <source>
        <dbReference type="ARBA" id="ARBA00022801"/>
    </source>
</evidence>
<feature type="region of interest" description="Disordered" evidence="12">
    <location>
        <begin position="1"/>
        <end position="28"/>
    </location>
</feature>
<evidence type="ECO:0000256" key="10">
    <source>
        <dbReference type="ARBA" id="ARBA00049117"/>
    </source>
</evidence>
<evidence type="ECO:0000259" key="14">
    <source>
        <dbReference type="PROSITE" id="PS51715"/>
    </source>
</evidence>
<reference evidence="15" key="2">
    <citation type="journal article" date="2022" name="Res Sq">
        <title>Comparative Genomics Reveals Insights into the Divergent Evolution of Astigmatic Mites and Household Pest Adaptations.</title>
        <authorList>
            <person name="Xiong Q."/>
            <person name="Wan A.T.-Y."/>
            <person name="Liu X.-Y."/>
            <person name="Fung C.S.-H."/>
            <person name="Xiao X."/>
            <person name="Malainual N."/>
            <person name="Hou J."/>
            <person name="Wang L."/>
            <person name="Wang M."/>
            <person name="Yang K."/>
            <person name="Cui Y."/>
            <person name="Leung E."/>
            <person name="Nong W."/>
            <person name="Shin S.-K."/>
            <person name="Au S."/>
            <person name="Jeong K.Y."/>
            <person name="Chew F.T."/>
            <person name="Hui J."/>
            <person name="Leung T.F."/>
            <person name="Tungtrongchitr A."/>
            <person name="Zhong N."/>
            <person name="Liu Z."/>
            <person name="Tsui S."/>
        </authorList>
    </citation>
    <scope>NUCLEOTIDE SEQUENCE</scope>
    <source>
        <strain evidence="15">Derf</strain>
        <tissue evidence="15">Whole organism</tissue>
    </source>
</reference>
<evidence type="ECO:0000256" key="12">
    <source>
        <dbReference type="SAM" id="MobiDB-lite"/>
    </source>
</evidence>
<feature type="compositionally biased region" description="Low complexity" evidence="12">
    <location>
        <begin position="15"/>
        <end position="24"/>
    </location>
</feature>